<dbReference type="PANTHER" id="PTHR43827">
    <property type="entry name" value="2,5-DIKETO-D-GLUCONIC ACID REDUCTASE"/>
    <property type="match status" value="1"/>
</dbReference>
<protein>
    <recommendedName>
        <fullName evidence="8">NADP-dependent oxidoreductase domain-containing protein</fullName>
    </recommendedName>
</protein>
<dbReference type="PANTHER" id="PTHR43827:SF3">
    <property type="entry name" value="NADP-DEPENDENT OXIDOREDUCTASE DOMAIN-CONTAINING PROTEIN"/>
    <property type="match status" value="1"/>
</dbReference>
<dbReference type="AlphaFoldDB" id="A0A813EXG5"/>
<evidence type="ECO:0000256" key="2">
    <source>
        <dbReference type="ARBA" id="ARBA00022857"/>
    </source>
</evidence>
<evidence type="ECO:0000256" key="3">
    <source>
        <dbReference type="ARBA" id="ARBA00023002"/>
    </source>
</evidence>
<evidence type="ECO:0000256" key="7">
    <source>
        <dbReference type="SAM" id="SignalP"/>
    </source>
</evidence>
<dbReference type="Pfam" id="PF00248">
    <property type="entry name" value="Aldo_ket_red"/>
    <property type="match status" value="1"/>
</dbReference>
<dbReference type="EMBL" id="CAJNNV010002397">
    <property type="protein sequence ID" value="CAE8587100.1"/>
    <property type="molecule type" value="Genomic_DNA"/>
</dbReference>
<keyword evidence="7" id="KW-0732">Signal</keyword>
<feature type="domain" description="NADP-dependent oxidoreductase" evidence="8">
    <location>
        <begin position="38"/>
        <end position="297"/>
    </location>
</feature>
<dbReference type="OMA" id="IPEDMFV"/>
<feature type="site" description="Lowers pKa of active site Tyr" evidence="6">
    <location>
        <position position="96"/>
    </location>
</feature>
<keyword evidence="3" id="KW-0560">Oxidoreductase</keyword>
<evidence type="ECO:0000313" key="9">
    <source>
        <dbReference type="EMBL" id="CAE8587100.1"/>
    </source>
</evidence>
<organism evidence="10 11">
    <name type="scientific">Polarella glacialis</name>
    <name type="common">Dinoflagellate</name>
    <dbReference type="NCBI Taxonomy" id="89957"/>
    <lineage>
        <taxon>Eukaryota</taxon>
        <taxon>Sar</taxon>
        <taxon>Alveolata</taxon>
        <taxon>Dinophyceae</taxon>
        <taxon>Suessiales</taxon>
        <taxon>Suessiaceae</taxon>
        <taxon>Polarella</taxon>
    </lineage>
</organism>
<feature type="active site" description="Proton donor" evidence="4">
    <location>
        <position position="71"/>
    </location>
</feature>
<dbReference type="PIRSF" id="PIRSF000097">
    <property type="entry name" value="AKR"/>
    <property type="match status" value="1"/>
</dbReference>
<gene>
    <name evidence="10" type="ORF">PGLA1383_LOCUS21147</name>
    <name evidence="9" type="ORF">PGLA1383_LOCUS5939</name>
</gene>
<proteinExistence type="inferred from homology"/>
<dbReference type="InterPro" id="IPR020471">
    <property type="entry name" value="AKR"/>
</dbReference>
<evidence type="ECO:0000259" key="8">
    <source>
        <dbReference type="Pfam" id="PF00248"/>
    </source>
</evidence>
<evidence type="ECO:0000256" key="6">
    <source>
        <dbReference type="PIRSR" id="PIRSR000097-3"/>
    </source>
</evidence>
<dbReference type="OrthoDB" id="409181at2759"/>
<comment type="caution">
    <text evidence="10">The sequence shown here is derived from an EMBL/GenBank/DDBJ whole genome shotgun (WGS) entry which is preliminary data.</text>
</comment>
<dbReference type="CDD" id="cd19071">
    <property type="entry name" value="AKR_AKR1-5-like"/>
    <property type="match status" value="1"/>
</dbReference>
<feature type="chain" id="PRO_5035596284" description="NADP-dependent oxidoreductase domain-containing protein" evidence="7">
    <location>
        <begin position="19"/>
        <end position="309"/>
    </location>
</feature>
<evidence type="ECO:0000256" key="5">
    <source>
        <dbReference type="PIRSR" id="PIRSR000097-2"/>
    </source>
</evidence>
<evidence type="ECO:0000256" key="4">
    <source>
        <dbReference type="PIRSR" id="PIRSR000097-1"/>
    </source>
</evidence>
<dbReference type="InterPro" id="IPR036812">
    <property type="entry name" value="NAD(P)_OxRdtase_dom_sf"/>
</dbReference>
<dbReference type="GO" id="GO:0016616">
    <property type="term" value="F:oxidoreductase activity, acting on the CH-OH group of donors, NAD or NADP as acceptor"/>
    <property type="evidence" value="ECO:0007669"/>
    <property type="project" value="UniProtKB-ARBA"/>
</dbReference>
<sequence>MAQRKLLNMFALWGLAAASNGVPNIRIVPGIEMPMLAFGTARVSLETCTVQAGVEQWLRLGGRHIDTADDYGTQPDVGLAIKASGVPRSEIFLTTKIPGPIGKQAVINKILHTALPQLGLDYLDLVLIHFPCKSMKDFPNKCGAIFRAERLDTWAGLVELRAMGKIRAIGVSDYSVEQVAEVVEEFGEAPAVNQVQWHLAYHNETLWSAMQQVGTVLQAWAALGGPTASHGVPSISLGDPRLKEVAARNNVSTAQVVLRWETQHGVVPVTATCSEEHARGDLAAFDFQLSPADLDLLSNLMPQTELVII</sequence>
<name>A0A813EXG5_POLGL</name>
<evidence type="ECO:0000313" key="11">
    <source>
        <dbReference type="Proteomes" id="UP000654075"/>
    </source>
</evidence>
<keyword evidence="11" id="KW-1185">Reference proteome</keyword>
<feature type="binding site" evidence="5">
    <location>
        <position position="129"/>
    </location>
    <ligand>
        <name>substrate</name>
    </ligand>
</feature>
<dbReference type="Gene3D" id="3.20.20.100">
    <property type="entry name" value="NADP-dependent oxidoreductase domain"/>
    <property type="match status" value="1"/>
</dbReference>
<accession>A0A813EXG5</accession>
<dbReference type="SUPFAM" id="SSF51430">
    <property type="entry name" value="NAD(P)-linked oxidoreductase"/>
    <property type="match status" value="1"/>
</dbReference>
<dbReference type="PRINTS" id="PR00069">
    <property type="entry name" value="ALDKETRDTASE"/>
</dbReference>
<dbReference type="InterPro" id="IPR023210">
    <property type="entry name" value="NADP_OxRdtase_dom"/>
</dbReference>
<keyword evidence="2" id="KW-0521">NADP</keyword>
<dbReference type="EMBL" id="CAJNNV010014807">
    <property type="protein sequence ID" value="CAE8602915.1"/>
    <property type="molecule type" value="Genomic_DNA"/>
</dbReference>
<feature type="signal peptide" evidence="7">
    <location>
        <begin position="1"/>
        <end position="18"/>
    </location>
</feature>
<evidence type="ECO:0000313" key="10">
    <source>
        <dbReference type="EMBL" id="CAE8602915.1"/>
    </source>
</evidence>
<evidence type="ECO:0000256" key="1">
    <source>
        <dbReference type="ARBA" id="ARBA00007905"/>
    </source>
</evidence>
<comment type="similarity">
    <text evidence="1">Belongs to the aldo/keto reductase family.</text>
</comment>
<reference evidence="10" key="1">
    <citation type="submission" date="2021-02" db="EMBL/GenBank/DDBJ databases">
        <authorList>
            <person name="Dougan E. K."/>
            <person name="Rhodes N."/>
            <person name="Thang M."/>
            <person name="Chan C."/>
        </authorList>
    </citation>
    <scope>NUCLEOTIDE SEQUENCE</scope>
</reference>
<dbReference type="Proteomes" id="UP000654075">
    <property type="component" value="Unassembled WGS sequence"/>
</dbReference>